<accession>A0A2T5HLT8</accession>
<dbReference type="Pfam" id="PF09965">
    <property type="entry name" value="DUF2199"/>
    <property type="match status" value="1"/>
</dbReference>
<proteinExistence type="predicted"/>
<protein>
    <submittedName>
        <fullName evidence="1">Uncharacterized protein</fullName>
    </submittedName>
</protein>
<dbReference type="Proteomes" id="UP000244077">
    <property type="component" value="Unassembled WGS sequence"/>
</dbReference>
<dbReference type="EMBL" id="QAOH01000006">
    <property type="protein sequence ID" value="PTQ72522.1"/>
    <property type="molecule type" value="Genomic_DNA"/>
</dbReference>
<name>A0A2T5HLT8_9RHOB</name>
<reference evidence="1 2" key="1">
    <citation type="submission" date="2018-04" db="EMBL/GenBank/DDBJ databases">
        <title>Genomic Encyclopedia of Archaeal and Bacterial Type Strains, Phase II (KMG-II): from individual species to whole genera.</title>
        <authorList>
            <person name="Goeker M."/>
        </authorList>
    </citation>
    <scope>NUCLEOTIDE SEQUENCE [LARGE SCALE GENOMIC DNA]</scope>
    <source>
        <strain evidence="1 2">DSM 100434</strain>
    </source>
</reference>
<gene>
    <name evidence="1" type="ORF">C8N42_10631</name>
</gene>
<dbReference type="InterPro" id="IPR018697">
    <property type="entry name" value="DUF2199"/>
</dbReference>
<organism evidence="1 2">
    <name type="scientific">Celeribacter persicus</name>
    <dbReference type="NCBI Taxonomy" id="1651082"/>
    <lineage>
        <taxon>Bacteria</taxon>
        <taxon>Pseudomonadati</taxon>
        <taxon>Pseudomonadota</taxon>
        <taxon>Alphaproteobacteria</taxon>
        <taxon>Rhodobacterales</taxon>
        <taxon>Roseobacteraceae</taxon>
        <taxon>Celeribacter</taxon>
    </lineage>
</organism>
<comment type="caution">
    <text evidence="1">The sequence shown here is derived from an EMBL/GenBank/DDBJ whole genome shotgun (WGS) entry which is preliminary data.</text>
</comment>
<evidence type="ECO:0000313" key="2">
    <source>
        <dbReference type="Proteomes" id="UP000244077"/>
    </source>
</evidence>
<keyword evidence="2" id="KW-1185">Reference proteome</keyword>
<dbReference type="AlphaFoldDB" id="A0A2T5HLT8"/>
<evidence type="ECO:0000313" key="1">
    <source>
        <dbReference type="EMBL" id="PTQ72522.1"/>
    </source>
</evidence>
<sequence>MDPEGAFGGVIDIGFDHPSAWPHEARGDQPFVKAGKDQLTSELCRSGDARFIRATLTLPIRGSDEALIVALWAEVPNPAFYAYLDLLDGGPVPNDCAARLANDLSPLADLGSAVTLTFGDGTERPQMTHAKTKDISLDELLDLYEATGTLDRSALKPS</sequence>